<sequence length="129" mass="14746">MRIGAFIVQCETTKDTVRHYEQLNLIRPHKSGAYKEYGEKELEDFQAIKEMQGFGLSLSQIQQIFCVKTNSGCGSPRLIQSVLKALKKQSAALAVEEQSIKHKRMRTEQLIKELELIQELSPNADREHS</sequence>
<keyword evidence="2" id="KW-0805">Transcription regulation</keyword>
<organism evidence="6 7">
    <name type="scientific">Sporolactobacillus inulinus</name>
    <dbReference type="NCBI Taxonomy" id="2078"/>
    <lineage>
        <taxon>Bacteria</taxon>
        <taxon>Bacillati</taxon>
        <taxon>Bacillota</taxon>
        <taxon>Bacilli</taxon>
        <taxon>Bacillales</taxon>
        <taxon>Sporolactobacillaceae</taxon>
        <taxon>Sporolactobacillus</taxon>
    </lineage>
</organism>
<dbReference type="Proteomes" id="UP000319716">
    <property type="component" value="Unassembled WGS sequence"/>
</dbReference>
<dbReference type="EMBL" id="BEXB01000005">
    <property type="protein sequence ID" value="GAY75400.1"/>
    <property type="molecule type" value="Genomic_DNA"/>
</dbReference>
<evidence type="ECO:0000313" key="7">
    <source>
        <dbReference type="Proteomes" id="UP000319716"/>
    </source>
</evidence>
<evidence type="ECO:0000256" key="3">
    <source>
        <dbReference type="ARBA" id="ARBA00023125"/>
    </source>
</evidence>
<dbReference type="SMART" id="SM00422">
    <property type="entry name" value="HTH_MERR"/>
    <property type="match status" value="1"/>
</dbReference>
<evidence type="ECO:0000256" key="2">
    <source>
        <dbReference type="ARBA" id="ARBA00023015"/>
    </source>
</evidence>
<dbReference type="AlphaFoldDB" id="A0A4Y1Z8T7"/>
<comment type="caution">
    <text evidence="6">The sequence shown here is derived from an EMBL/GenBank/DDBJ whole genome shotgun (WGS) entry which is preliminary data.</text>
</comment>
<dbReference type="PANTHER" id="PTHR30204">
    <property type="entry name" value="REDOX-CYCLING DRUG-SENSING TRANSCRIPTIONAL ACTIVATOR SOXR"/>
    <property type="match status" value="1"/>
</dbReference>
<evidence type="ECO:0000313" key="6">
    <source>
        <dbReference type="EMBL" id="GAY75400.1"/>
    </source>
</evidence>
<proteinExistence type="predicted"/>
<keyword evidence="4" id="KW-0804">Transcription</keyword>
<name>A0A4Y1Z8T7_9BACL</name>
<dbReference type="InterPro" id="IPR009061">
    <property type="entry name" value="DNA-bd_dom_put_sf"/>
</dbReference>
<gene>
    <name evidence="6" type="ORF">NBRC111894_954</name>
</gene>
<keyword evidence="1" id="KW-0678">Repressor</keyword>
<dbReference type="PROSITE" id="PS50937">
    <property type="entry name" value="HTH_MERR_2"/>
    <property type="match status" value="1"/>
</dbReference>
<dbReference type="GO" id="GO:0003700">
    <property type="term" value="F:DNA-binding transcription factor activity"/>
    <property type="evidence" value="ECO:0007669"/>
    <property type="project" value="InterPro"/>
</dbReference>
<dbReference type="InterPro" id="IPR047057">
    <property type="entry name" value="MerR_fam"/>
</dbReference>
<dbReference type="RefSeq" id="WP_262392229.1">
    <property type="nucleotide sequence ID" value="NZ_BEXB01000005.1"/>
</dbReference>
<evidence type="ECO:0000256" key="1">
    <source>
        <dbReference type="ARBA" id="ARBA00022491"/>
    </source>
</evidence>
<dbReference type="InterPro" id="IPR000551">
    <property type="entry name" value="MerR-type_HTH_dom"/>
</dbReference>
<keyword evidence="3" id="KW-0238">DNA-binding</keyword>
<dbReference type="GO" id="GO:0003677">
    <property type="term" value="F:DNA binding"/>
    <property type="evidence" value="ECO:0007669"/>
    <property type="project" value="UniProtKB-KW"/>
</dbReference>
<evidence type="ECO:0000256" key="4">
    <source>
        <dbReference type="ARBA" id="ARBA00023163"/>
    </source>
</evidence>
<protein>
    <submittedName>
        <fullName evidence="6">Predicted transcriptional regulator LiuR of leucine degradation pathway, MerR family</fullName>
    </submittedName>
</protein>
<feature type="domain" description="HTH merR-type" evidence="5">
    <location>
        <begin position="1"/>
        <end position="67"/>
    </location>
</feature>
<dbReference type="SUPFAM" id="SSF46955">
    <property type="entry name" value="Putative DNA-binding domain"/>
    <property type="match status" value="1"/>
</dbReference>
<dbReference type="Gene3D" id="1.10.1660.10">
    <property type="match status" value="1"/>
</dbReference>
<dbReference type="Pfam" id="PF13411">
    <property type="entry name" value="MerR_1"/>
    <property type="match status" value="1"/>
</dbReference>
<accession>A0A4Y1Z8T7</accession>
<dbReference type="PANTHER" id="PTHR30204:SF69">
    <property type="entry name" value="MERR-FAMILY TRANSCRIPTIONAL REGULATOR"/>
    <property type="match status" value="1"/>
</dbReference>
<evidence type="ECO:0000259" key="5">
    <source>
        <dbReference type="PROSITE" id="PS50937"/>
    </source>
</evidence>
<reference evidence="6 7" key="1">
    <citation type="submission" date="2017-11" db="EMBL/GenBank/DDBJ databases">
        <title>Draft Genome Sequence of Sporolactobacillus inulinus NBRC 111894 Isolated from Koso, a Japanese Sugar-Vegetable Fermented Beverage.</title>
        <authorList>
            <person name="Chiou T.Y."/>
            <person name="Oshima K."/>
            <person name="Suda W."/>
            <person name="Hattori M."/>
            <person name="Takahashi T."/>
        </authorList>
    </citation>
    <scope>NUCLEOTIDE SEQUENCE [LARGE SCALE GENOMIC DNA]</scope>
    <source>
        <strain evidence="6 7">NBRC111894</strain>
    </source>
</reference>